<dbReference type="AlphaFoldDB" id="A0A0F7ZM14"/>
<reference evidence="6 7" key="1">
    <citation type="journal article" date="2014" name="Genome Biol. Evol.">
        <title>Comparative genomics and transcriptomics analyses reveal divergent lifestyle features of nematode endoparasitic fungus Hirsutella minnesotensis.</title>
        <authorList>
            <person name="Lai Y."/>
            <person name="Liu K."/>
            <person name="Zhang X."/>
            <person name="Zhang X."/>
            <person name="Li K."/>
            <person name="Wang N."/>
            <person name="Shu C."/>
            <person name="Wu Y."/>
            <person name="Wang C."/>
            <person name="Bushley K.E."/>
            <person name="Xiang M."/>
            <person name="Liu X."/>
        </authorList>
    </citation>
    <scope>NUCLEOTIDE SEQUENCE [LARGE SCALE GENOMIC DNA]</scope>
    <source>
        <strain evidence="6 7">3608</strain>
    </source>
</reference>
<dbReference type="PANTHER" id="PTHR46115">
    <property type="entry name" value="THIOREDOXIN-LIKE PROTEIN 1"/>
    <property type="match status" value="1"/>
</dbReference>
<keyword evidence="2 4" id="KW-1015">Disulfide bond</keyword>
<dbReference type="SUPFAM" id="SSF52833">
    <property type="entry name" value="Thioredoxin-like"/>
    <property type="match status" value="1"/>
</dbReference>
<proteinExistence type="inferred from homology"/>
<comment type="similarity">
    <text evidence="1 3">Belongs to the thioredoxin family.</text>
</comment>
<evidence type="ECO:0000313" key="7">
    <source>
        <dbReference type="Proteomes" id="UP000054481"/>
    </source>
</evidence>
<dbReference type="PRINTS" id="PR00421">
    <property type="entry name" value="THIOREDOXIN"/>
</dbReference>
<dbReference type="Proteomes" id="UP000054481">
    <property type="component" value="Unassembled WGS sequence"/>
</dbReference>
<evidence type="ECO:0000256" key="2">
    <source>
        <dbReference type="ARBA" id="ARBA00023157"/>
    </source>
</evidence>
<dbReference type="PIRSF" id="PIRSF000077">
    <property type="entry name" value="Thioredoxin"/>
    <property type="match status" value="1"/>
</dbReference>
<dbReference type="EMBL" id="KQ030509">
    <property type="protein sequence ID" value="KJZ76866.1"/>
    <property type="molecule type" value="Genomic_DNA"/>
</dbReference>
<feature type="domain" description="Thioredoxin" evidence="5">
    <location>
        <begin position="1"/>
        <end position="107"/>
    </location>
</feature>
<accession>A0A0F7ZM14</accession>
<dbReference type="GO" id="GO:0015035">
    <property type="term" value="F:protein-disulfide reductase activity"/>
    <property type="evidence" value="ECO:0007669"/>
    <property type="project" value="InterPro"/>
</dbReference>
<protein>
    <recommendedName>
        <fullName evidence="3">Thioredoxin</fullName>
    </recommendedName>
</protein>
<feature type="disulfide bond" description="Redox-active" evidence="4">
    <location>
        <begin position="31"/>
        <end position="34"/>
    </location>
</feature>
<dbReference type="PROSITE" id="PS51352">
    <property type="entry name" value="THIOREDOXIN_2"/>
    <property type="match status" value="1"/>
</dbReference>
<evidence type="ECO:0000256" key="4">
    <source>
        <dbReference type="PIRSR" id="PIRSR000077-4"/>
    </source>
</evidence>
<keyword evidence="7" id="KW-1185">Reference proteome</keyword>
<organism evidence="6 7">
    <name type="scientific">Hirsutella minnesotensis 3608</name>
    <dbReference type="NCBI Taxonomy" id="1043627"/>
    <lineage>
        <taxon>Eukaryota</taxon>
        <taxon>Fungi</taxon>
        <taxon>Dikarya</taxon>
        <taxon>Ascomycota</taxon>
        <taxon>Pezizomycotina</taxon>
        <taxon>Sordariomycetes</taxon>
        <taxon>Hypocreomycetidae</taxon>
        <taxon>Hypocreales</taxon>
        <taxon>Ophiocordycipitaceae</taxon>
        <taxon>Hirsutella</taxon>
    </lineage>
</organism>
<dbReference type="Gene3D" id="3.40.30.10">
    <property type="entry name" value="Glutaredoxin"/>
    <property type="match status" value="1"/>
</dbReference>
<gene>
    <name evidence="6" type="ORF">HIM_03743</name>
</gene>
<evidence type="ECO:0000256" key="3">
    <source>
        <dbReference type="PIRNR" id="PIRNR000077"/>
    </source>
</evidence>
<name>A0A0F7ZM14_9HYPO</name>
<dbReference type="Pfam" id="PF00085">
    <property type="entry name" value="Thioredoxin"/>
    <property type="match status" value="1"/>
</dbReference>
<sequence length="107" mass="11429">MSVTSITSKAQFDELVKSGKPVALQAHASWCGPCRVISPVFEDHAKTHADKDMTFAKFDTDEVADLAQELGVRSIPAFFFFRGGEKSDSLVGANPGALKTAVDKLAA</sequence>
<evidence type="ECO:0000313" key="6">
    <source>
        <dbReference type="EMBL" id="KJZ76866.1"/>
    </source>
</evidence>
<keyword evidence="4" id="KW-0676">Redox-active center</keyword>
<dbReference type="OrthoDB" id="10263751at2759"/>
<dbReference type="CDD" id="cd02947">
    <property type="entry name" value="TRX_family"/>
    <property type="match status" value="1"/>
</dbReference>
<evidence type="ECO:0000259" key="5">
    <source>
        <dbReference type="PROSITE" id="PS51352"/>
    </source>
</evidence>
<dbReference type="InterPro" id="IPR036249">
    <property type="entry name" value="Thioredoxin-like_sf"/>
</dbReference>
<dbReference type="InterPro" id="IPR005746">
    <property type="entry name" value="Thioredoxin"/>
</dbReference>
<dbReference type="InterPro" id="IPR013766">
    <property type="entry name" value="Thioredoxin_domain"/>
</dbReference>
<evidence type="ECO:0000256" key="1">
    <source>
        <dbReference type="ARBA" id="ARBA00008987"/>
    </source>
</evidence>